<evidence type="ECO:0000256" key="1">
    <source>
        <dbReference type="SAM" id="MobiDB-lite"/>
    </source>
</evidence>
<sequence>MALICRLAVRSGSLAVHQPINDAVEGHAQVKDTPRLAHVSTDHGQPSDGGLRISAPASEVGSDHQKWRPEH</sequence>
<feature type="compositionally biased region" description="Basic and acidic residues" evidence="1">
    <location>
        <begin position="61"/>
        <end position="71"/>
    </location>
</feature>
<reference evidence="3" key="1">
    <citation type="submission" date="2014-10" db="EMBL/GenBank/DDBJ databases">
        <authorList>
            <person name="King R."/>
        </authorList>
    </citation>
    <scope>NUCLEOTIDE SEQUENCE [LARGE SCALE GENOMIC DNA]</scope>
    <source>
        <strain evidence="3">A3/5</strain>
    </source>
</reference>
<dbReference type="EMBL" id="LN649229">
    <property type="protein sequence ID" value="CEI65606.1"/>
    <property type="molecule type" value="Genomic_DNA"/>
</dbReference>
<dbReference type="Proteomes" id="UP000245910">
    <property type="component" value="Chromosome I"/>
</dbReference>
<protein>
    <submittedName>
        <fullName evidence="2">Uncharacterized protein</fullName>
    </submittedName>
</protein>
<organism evidence="2 3">
    <name type="scientific">Fusarium venenatum</name>
    <dbReference type="NCBI Taxonomy" id="56646"/>
    <lineage>
        <taxon>Eukaryota</taxon>
        <taxon>Fungi</taxon>
        <taxon>Dikarya</taxon>
        <taxon>Ascomycota</taxon>
        <taxon>Pezizomycotina</taxon>
        <taxon>Sordariomycetes</taxon>
        <taxon>Hypocreomycetidae</taxon>
        <taxon>Hypocreales</taxon>
        <taxon>Nectriaceae</taxon>
        <taxon>Fusarium</taxon>
    </lineage>
</organism>
<accession>A0A2L2TQ39</accession>
<proteinExistence type="predicted"/>
<evidence type="ECO:0000313" key="3">
    <source>
        <dbReference type="Proteomes" id="UP000245910"/>
    </source>
</evidence>
<evidence type="ECO:0000313" key="2">
    <source>
        <dbReference type="EMBL" id="CEI65606.1"/>
    </source>
</evidence>
<keyword evidence="3" id="KW-1185">Reference proteome</keyword>
<dbReference type="AlphaFoldDB" id="A0A2L2TQ39"/>
<feature type="region of interest" description="Disordered" evidence="1">
    <location>
        <begin position="38"/>
        <end position="71"/>
    </location>
</feature>
<name>A0A2L2TQ39_9HYPO</name>